<dbReference type="SMART" id="SM00382">
    <property type="entry name" value="AAA"/>
    <property type="match status" value="1"/>
</dbReference>
<dbReference type="OrthoDB" id="3176683at2"/>
<evidence type="ECO:0000256" key="10">
    <source>
        <dbReference type="ARBA" id="ARBA00061644"/>
    </source>
</evidence>
<dbReference type="Pfam" id="PF00664">
    <property type="entry name" value="ABC_membrane"/>
    <property type="match status" value="1"/>
</dbReference>
<feature type="transmembrane region" description="Helical" evidence="13">
    <location>
        <begin position="176"/>
        <end position="196"/>
    </location>
</feature>
<keyword evidence="8 13" id="KW-0472">Membrane</keyword>
<name>A0A172RY26_9ACTN</name>
<feature type="compositionally biased region" description="Basic and acidic residues" evidence="12">
    <location>
        <begin position="1"/>
        <end position="15"/>
    </location>
</feature>
<dbReference type="PROSITE" id="PS50893">
    <property type="entry name" value="ABC_TRANSPORTER_2"/>
    <property type="match status" value="1"/>
</dbReference>
<sequence length="615" mass="66932">MASRGEDLKRSAERRRMPRGPRGMNVEKPRNARVAFSHVLGLLAPYKVRLAFVFVAAIASTAFAVAGPKVLSQATTLLYEGSVARVAGTGSIDFAGIAAVLLAALALYLFSAFASFLQGWIMSYVTQDACFRLRERISEKINRIPMGYFESASTGDVLSRITNDVDTLAQSLNSSLTTLVTSVVTIVGVVGVMLWISPLMALAVFLTLPVSALLLGVVMKRGQKYFRQQQNALGEINGLLEETFSGHEVVKAFGRERMVGASFAAANERLYEAGWKSRFVSGLMMPVMSVVTNLGYIVVAVLGAYLVVASAIAVGDIQAFIVYVKDFTQPVQQITQVANELQSMAAAAERIFEFLDADEEVESGSVELSRVAGDVVFDHVRFGYDESVPVIRDFSAHVRAGQTVALVGATGAGKTTLVKLLMRFYDVNEGSISIDGTPITSIDRGSLRAHIAMVLQETWLFNGTIRENIRYGNLTATDEEVEQAAKAAYAHHFIMSQPGGYDMVITEDASNISAGQRQLITIARAILANRSMLILDEATSSVDTRTEGQIQLAMENLMHGRTSFVIAHRLSTIRDADLILCIDKGDIVEQGSHEELLRLDGYYARLYNAQFANMA</sequence>
<evidence type="ECO:0000256" key="4">
    <source>
        <dbReference type="ARBA" id="ARBA00022692"/>
    </source>
</evidence>
<dbReference type="PATRIC" id="fig|79604.3.peg.976"/>
<keyword evidence="6 16" id="KW-0067">ATP-binding</keyword>
<evidence type="ECO:0000256" key="7">
    <source>
        <dbReference type="ARBA" id="ARBA00022989"/>
    </source>
</evidence>
<dbReference type="CDD" id="cd18547">
    <property type="entry name" value="ABC_6TM_Tm288_like"/>
    <property type="match status" value="1"/>
</dbReference>
<keyword evidence="3" id="KW-1003">Cell membrane</keyword>
<proteinExistence type="inferred from homology"/>
<evidence type="ECO:0000256" key="12">
    <source>
        <dbReference type="SAM" id="MobiDB-lite"/>
    </source>
</evidence>
<feature type="region of interest" description="Disordered" evidence="12">
    <location>
        <begin position="1"/>
        <end position="26"/>
    </location>
</feature>
<feature type="transmembrane region" description="Helical" evidence="13">
    <location>
        <begin position="202"/>
        <end position="219"/>
    </location>
</feature>
<accession>A0A172RY26</accession>
<evidence type="ECO:0000256" key="5">
    <source>
        <dbReference type="ARBA" id="ARBA00022741"/>
    </source>
</evidence>
<dbReference type="InterPro" id="IPR011527">
    <property type="entry name" value="ABC1_TM_dom"/>
</dbReference>
<evidence type="ECO:0000259" key="15">
    <source>
        <dbReference type="PROSITE" id="PS50929"/>
    </source>
</evidence>
<evidence type="ECO:0000256" key="6">
    <source>
        <dbReference type="ARBA" id="ARBA00022840"/>
    </source>
</evidence>
<dbReference type="AlphaFoldDB" id="A0A172RY26"/>
<dbReference type="GO" id="GO:0005524">
    <property type="term" value="F:ATP binding"/>
    <property type="evidence" value="ECO:0007669"/>
    <property type="project" value="UniProtKB-KW"/>
</dbReference>
<evidence type="ECO:0000313" key="17">
    <source>
        <dbReference type="Proteomes" id="UP000182975"/>
    </source>
</evidence>
<dbReference type="CDD" id="cd03254">
    <property type="entry name" value="ABCC_Glucan_exporter_like"/>
    <property type="match status" value="1"/>
</dbReference>
<dbReference type="STRING" id="79604.AAY81_04800"/>
<dbReference type="GO" id="GO:0015421">
    <property type="term" value="F:ABC-type oligopeptide transporter activity"/>
    <property type="evidence" value="ECO:0007669"/>
    <property type="project" value="TreeGrafter"/>
</dbReference>
<dbReference type="Gene3D" id="3.40.50.300">
    <property type="entry name" value="P-loop containing nucleotide triphosphate hydrolases"/>
    <property type="match status" value="1"/>
</dbReference>
<keyword evidence="17" id="KW-1185">Reference proteome</keyword>
<dbReference type="InterPro" id="IPR017871">
    <property type="entry name" value="ABC_transporter-like_CS"/>
</dbReference>
<organism evidence="16 17">
    <name type="scientific">Denitrobacterium detoxificans</name>
    <dbReference type="NCBI Taxonomy" id="79604"/>
    <lineage>
        <taxon>Bacteria</taxon>
        <taxon>Bacillati</taxon>
        <taxon>Actinomycetota</taxon>
        <taxon>Coriobacteriia</taxon>
        <taxon>Eggerthellales</taxon>
        <taxon>Eggerthellaceae</taxon>
        <taxon>Denitrobacterium</taxon>
    </lineage>
</organism>
<gene>
    <name evidence="16" type="ORF">SAMN02910314_01873</name>
</gene>
<reference evidence="17" key="1">
    <citation type="submission" date="2016-10" db="EMBL/GenBank/DDBJ databases">
        <authorList>
            <person name="Varghese N."/>
        </authorList>
    </citation>
    <scope>NUCLEOTIDE SEQUENCE [LARGE SCALE GENOMIC DNA]</scope>
    <source>
        <strain evidence="17">DSM 21843</strain>
    </source>
</reference>
<dbReference type="InterPro" id="IPR027417">
    <property type="entry name" value="P-loop_NTPase"/>
</dbReference>
<evidence type="ECO:0000256" key="3">
    <source>
        <dbReference type="ARBA" id="ARBA00022475"/>
    </source>
</evidence>
<dbReference type="InterPro" id="IPR003593">
    <property type="entry name" value="AAA+_ATPase"/>
</dbReference>
<keyword evidence="5" id="KW-0547">Nucleotide-binding</keyword>
<dbReference type="InterPro" id="IPR003439">
    <property type="entry name" value="ABC_transporter-like_ATP-bd"/>
</dbReference>
<keyword evidence="4 13" id="KW-0812">Transmembrane</keyword>
<dbReference type="PANTHER" id="PTHR43394:SF1">
    <property type="entry name" value="ATP-BINDING CASSETTE SUB-FAMILY B MEMBER 10, MITOCHONDRIAL"/>
    <property type="match status" value="1"/>
</dbReference>
<evidence type="ECO:0000256" key="8">
    <source>
        <dbReference type="ARBA" id="ARBA00023136"/>
    </source>
</evidence>
<comment type="similarity">
    <text evidence="10">Belongs to the ABC transporter superfamily. Lipid exporter (TC 3.A.1.106) family.</text>
</comment>
<evidence type="ECO:0000259" key="14">
    <source>
        <dbReference type="PROSITE" id="PS50893"/>
    </source>
</evidence>
<feature type="transmembrane region" description="Helical" evidence="13">
    <location>
        <begin position="91"/>
        <end position="117"/>
    </location>
</feature>
<dbReference type="PROSITE" id="PS50929">
    <property type="entry name" value="ABC_TM1F"/>
    <property type="match status" value="1"/>
</dbReference>
<evidence type="ECO:0000313" key="16">
    <source>
        <dbReference type="EMBL" id="SEP00065.1"/>
    </source>
</evidence>
<dbReference type="RefSeq" id="WP_066662050.1">
    <property type="nucleotide sequence ID" value="NZ_CP011402.1"/>
</dbReference>
<feature type="transmembrane region" description="Helical" evidence="13">
    <location>
        <begin position="304"/>
        <end position="324"/>
    </location>
</feature>
<evidence type="ECO:0000256" key="9">
    <source>
        <dbReference type="ARBA" id="ARBA00055053"/>
    </source>
</evidence>
<dbReference type="KEGG" id="ddt:AAY81_04800"/>
<dbReference type="Pfam" id="PF00005">
    <property type="entry name" value="ABC_tran"/>
    <property type="match status" value="1"/>
</dbReference>
<dbReference type="EMBL" id="FOEC01000017">
    <property type="protein sequence ID" value="SEP00065.1"/>
    <property type="molecule type" value="Genomic_DNA"/>
</dbReference>
<evidence type="ECO:0000256" key="1">
    <source>
        <dbReference type="ARBA" id="ARBA00004651"/>
    </source>
</evidence>
<dbReference type="SUPFAM" id="SSF90123">
    <property type="entry name" value="ABC transporter transmembrane region"/>
    <property type="match status" value="1"/>
</dbReference>
<feature type="domain" description="ABC transmembrane type-1" evidence="15">
    <location>
        <begin position="51"/>
        <end position="343"/>
    </location>
</feature>
<dbReference type="PROSITE" id="PS00211">
    <property type="entry name" value="ABC_TRANSPORTER_1"/>
    <property type="match status" value="1"/>
</dbReference>
<protein>
    <recommendedName>
        <fullName evidence="11">Fatty acid ABC transporter ATP-binding/permease protein</fullName>
    </recommendedName>
</protein>
<keyword evidence="2" id="KW-0813">Transport</keyword>
<evidence type="ECO:0000256" key="11">
    <source>
        <dbReference type="ARBA" id="ARBA00071747"/>
    </source>
</evidence>
<feature type="domain" description="ABC transporter" evidence="14">
    <location>
        <begin position="375"/>
        <end position="609"/>
    </location>
</feature>
<dbReference type="FunFam" id="1.20.1560.10:FF:000011">
    <property type="entry name" value="Multidrug ABC transporter ATP-binding protein"/>
    <property type="match status" value="1"/>
</dbReference>
<dbReference type="InterPro" id="IPR036640">
    <property type="entry name" value="ABC1_TM_sf"/>
</dbReference>
<keyword evidence="7 13" id="KW-1133">Transmembrane helix</keyword>
<comment type="function">
    <text evidence="9">ABC transporter involved in fatty acid import. Transmembrane domains (TMD) form a pore in the membrane and the ATP-binding domain (NBD) is responsible for energy generation.</text>
</comment>
<dbReference type="Gene3D" id="1.20.1560.10">
    <property type="entry name" value="ABC transporter type 1, transmembrane domain"/>
    <property type="match status" value="1"/>
</dbReference>
<dbReference type="SUPFAM" id="SSF52540">
    <property type="entry name" value="P-loop containing nucleoside triphosphate hydrolases"/>
    <property type="match status" value="1"/>
</dbReference>
<evidence type="ECO:0000256" key="13">
    <source>
        <dbReference type="SAM" id="Phobius"/>
    </source>
</evidence>
<dbReference type="FunFam" id="3.40.50.300:FF:000287">
    <property type="entry name" value="Multidrug ABC transporter ATP-binding protein"/>
    <property type="match status" value="1"/>
</dbReference>
<dbReference type="PANTHER" id="PTHR43394">
    <property type="entry name" value="ATP-DEPENDENT PERMEASE MDL1, MITOCHONDRIAL"/>
    <property type="match status" value="1"/>
</dbReference>
<feature type="transmembrane region" description="Helical" evidence="13">
    <location>
        <begin position="50"/>
        <end position="71"/>
    </location>
</feature>
<dbReference type="GO" id="GO:0005886">
    <property type="term" value="C:plasma membrane"/>
    <property type="evidence" value="ECO:0007669"/>
    <property type="project" value="UniProtKB-SubCell"/>
</dbReference>
<dbReference type="Proteomes" id="UP000182975">
    <property type="component" value="Unassembled WGS sequence"/>
</dbReference>
<comment type="subcellular location">
    <subcellularLocation>
        <location evidence="1">Cell membrane</location>
        <topology evidence="1">Multi-pass membrane protein</topology>
    </subcellularLocation>
</comment>
<dbReference type="GO" id="GO:0016887">
    <property type="term" value="F:ATP hydrolysis activity"/>
    <property type="evidence" value="ECO:0007669"/>
    <property type="project" value="InterPro"/>
</dbReference>
<dbReference type="InterPro" id="IPR039421">
    <property type="entry name" value="Type_1_exporter"/>
</dbReference>
<evidence type="ECO:0000256" key="2">
    <source>
        <dbReference type="ARBA" id="ARBA00022448"/>
    </source>
</evidence>